<dbReference type="InterPro" id="IPR036457">
    <property type="entry name" value="PPM-type-like_dom_sf"/>
</dbReference>
<evidence type="ECO:0000313" key="5">
    <source>
        <dbReference type="EMBL" id="TLQ42350.1"/>
    </source>
</evidence>
<dbReference type="InterPro" id="IPR001932">
    <property type="entry name" value="PPM-type_phosphatase-like_dom"/>
</dbReference>
<evidence type="ECO:0000256" key="3">
    <source>
        <dbReference type="SAM" id="Phobius"/>
    </source>
</evidence>
<reference evidence="5 6" key="1">
    <citation type="submission" date="2019-05" db="EMBL/GenBank/DDBJ databases">
        <title>Streptomyces marianii sp. nov., a novel marine actinomycete from southern coast of India.</title>
        <authorList>
            <person name="Iniyan A.M."/>
            <person name="Wink J."/>
            <person name="Ramprasad E."/>
            <person name="Ramana C.V."/>
            <person name="Bunk B."/>
            <person name="Sproer C."/>
            <person name="Joseph F.-J.R.S."/>
            <person name="Vincent S.G.P."/>
        </authorList>
    </citation>
    <scope>NUCLEOTIDE SEQUENCE [LARGE SCALE GENOMIC DNA]</scope>
    <source>
        <strain evidence="5 6">ICN19</strain>
    </source>
</reference>
<protein>
    <submittedName>
        <fullName evidence="5">Serine/threonine-protein phosphatase</fullName>
    </submittedName>
</protein>
<dbReference type="AlphaFoldDB" id="A0A5R9DXM7"/>
<feature type="domain" description="PPM-type phosphatase" evidence="4">
    <location>
        <begin position="148"/>
        <end position="368"/>
    </location>
</feature>
<dbReference type="OrthoDB" id="3210173at2"/>
<feature type="compositionally biased region" description="Low complexity" evidence="2">
    <location>
        <begin position="369"/>
        <end position="378"/>
    </location>
</feature>
<keyword evidence="3" id="KW-0812">Transmembrane</keyword>
<feature type="compositionally biased region" description="Basic and acidic residues" evidence="2">
    <location>
        <begin position="379"/>
        <end position="390"/>
    </location>
</feature>
<dbReference type="PANTHER" id="PTHR43156:SF2">
    <property type="entry name" value="STAGE II SPORULATION PROTEIN E"/>
    <property type="match status" value="1"/>
</dbReference>
<organism evidence="5 6">
    <name type="scientific">Streptomyces marianii</name>
    <dbReference type="NCBI Taxonomy" id="1817406"/>
    <lineage>
        <taxon>Bacteria</taxon>
        <taxon>Bacillati</taxon>
        <taxon>Actinomycetota</taxon>
        <taxon>Actinomycetes</taxon>
        <taxon>Kitasatosporales</taxon>
        <taxon>Streptomycetaceae</taxon>
        <taxon>Streptomyces</taxon>
    </lineage>
</organism>
<dbReference type="RefSeq" id="WP_138051760.1">
    <property type="nucleotide sequence ID" value="NZ_VAWE01000001.1"/>
</dbReference>
<evidence type="ECO:0000259" key="4">
    <source>
        <dbReference type="SMART" id="SM00331"/>
    </source>
</evidence>
<dbReference type="FunFam" id="3.60.40.10:FF:000058">
    <property type="entry name" value="Stage II sporulation protein E"/>
    <property type="match status" value="1"/>
</dbReference>
<comment type="caution">
    <text evidence="5">The sequence shown here is derived from an EMBL/GenBank/DDBJ whole genome shotgun (WGS) entry which is preliminary data.</text>
</comment>
<feature type="region of interest" description="Disordered" evidence="2">
    <location>
        <begin position="369"/>
        <end position="390"/>
    </location>
</feature>
<feature type="transmembrane region" description="Helical" evidence="3">
    <location>
        <begin position="98"/>
        <end position="115"/>
    </location>
</feature>
<evidence type="ECO:0000256" key="2">
    <source>
        <dbReference type="SAM" id="MobiDB-lite"/>
    </source>
</evidence>
<dbReference type="GO" id="GO:0016791">
    <property type="term" value="F:phosphatase activity"/>
    <property type="evidence" value="ECO:0007669"/>
    <property type="project" value="TreeGrafter"/>
</dbReference>
<keyword evidence="1" id="KW-0378">Hydrolase</keyword>
<sequence length="390" mass="39543">MGTTARTRTGGADDAGADTLWTATPPLWLRSLPVALLAALVLAQGVTPNEVELGAYYAAVAPLAALAYGAPGTAITGAAVLGIMLLPRVGAGSLVADEFGAVAVIAALSVVIAGVRQHFRGRLKVAGSVAEAAQLAVLTPVADRVGELRCAALYRAAQRGALVGGDLYDVRPGPYGVRALVADVQGHGLAAVGTVAALLGAFREAVLDQPDLQGVAARLERRLTLDAVAGDGSELFATALLMEFPADGSHVRILSQGHPPALLLRGRTVLEMRCDPGPPLGTGLPGLPAATPTTVPLQPGDVILAYTDGVTEARDSSGTFYPLDDRLAALLAEGSVASPRAVVDAVWGDLQRRTGAMDDDVALLALAAPGAATTTGDRAGSRRPDPGPPP</sequence>
<proteinExistence type="predicted"/>
<accession>A0A5R9DXM7</accession>
<gene>
    <name evidence="5" type="ORF">FEF34_03205</name>
</gene>
<dbReference type="SUPFAM" id="SSF81606">
    <property type="entry name" value="PP2C-like"/>
    <property type="match status" value="1"/>
</dbReference>
<keyword evidence="3" id="KW-0472">Membrane</keyword>
<keyword evidence="6" id="KW-1185">Reference proteome</keyword>
<name>A0A5R9DXM7_9ACTN</name>
<dbReference type="InterPro" id="IPR052016">
    <property type="entry name" value="Bact_Sigma-Reg"/>
</dbReference>
<feature type="transmembrane region" description="Helical" evidence="3">
    <location>
        <begin position="27"/>
        <end position="43"/>
    </location>
</feature>
<dbReference type="SMART" id="SM00331">
    <property type="entry name" value="PP2C_SIG"/>
    <property type="match status" value="1"/>
</dbReference>
<keyword evidence="3" id="KW-1133">Transmembrane helix</keyword>
<dbReference type="Gene3D" id="3.60.40.10">
    <property type="entry name" value="PPM-type phosphatase domain"/>
    <property type="match status" value="1"/>
</dbReference>
<dbReference type="EMBL" id="VAWE01000001">
    <property type="protein sequence ID" value="TLQ42350.1"/>
    <property type="molecule type" value="Genomic_DNA"/>
</dbReference>
<evidence type="ECO:0000313" key="6">
    <source>
        <dbReference type="Proteomes" id="UP000305921"/>
    </source>
</evidence>
<dbReference type="PANTHER" id="PTHR43156">
    <property type="entry name" value="STAGE II SPORULATION PROTEIN E-RELATED"/>
    <property type="match status" value="1"/>
</dbReference>
<dbReference type="Pfam" id="PF07228">
    <property type="entry name" value="SpoIIE"/>
    <property type="match status" value="1"/>
</dbReference>
<dbReference type="Proteomes" id="UP000305921">
    <property type="component" value="Unassembled WGS sequence"/>
</dbReference>
<evidence type="ECO:0000256" key="1">
    <source>
        <dbReference type="ARBA" id="ARBA00022801"/>
    </source>
</evidence>
<feature type="transmembrane region" description="Helical" evidence="3">
    <location>
        <begin position="55"/>
        <end position="86"/>
    </location>
</feature>